<keyword evidence="3" id="KW-0560">Oxidoreductase</keyword>
<proteinExistence type="predicted"/>
<accession>A0A1J5QI67</accession>
<gene>
    <name evidence="3" type="ORF">GALL_349770</name>
</gene>
<dbReference type="InterPro" id="IPR029068">
    <property type="entry name" value="Glyas_Bleomycin-R_OHBP_Dase"/>
</dbReference>
<dbReference type="PROSITE" id="PS51819">
    <property type="entry name" value="VOC"/>
    <property type="match status" value="1"/>
</dbReference>
<dbReference type="PANTHER" id="PTHR43048">
    <property type="entry name" value="METHYLMALONYL-COA EPIMERASE"/>
    <property type="match status" value="1"/>
</dbReference>
<sequence length="154" mass="16203">MERIDHIGIASADNQAAIAVFSGALGLPVESQQTDIEVETAIESFTSDKYGVVYHSRTPRPVGGLRVAFLTAGDCELEFLQNFDPSHDAALNDGAALNHGAAGNTRQDQGAITRFVAAYGAGLHHVALKTPDIDAALAAMERAGARMIDRTGRG</sequence>
<evidence type="ECO:0000259" key="2">
    <source>
        <dbReference type="PROSITE" id="PS51819"/>
    </source>
</evidence>
<dbReference type="GO" id="GO:0046872">
    <property type="term" value="F:metal ion binding"/>
    <property type="evidence" value="ECO:0007669"/>
    <property type="project" value="UniProtKB-KW"/>
</dbReference>
<keyword evidence="1" id="KW-0479">Metal-binding</keyword>
<dbReference type="EMBL" id="MLJW01000722">
    <property type="protein sequence ID" value="OIQ83233.1"/>
    <property type="molecule type" value="Genomic_DNA"/>
</dbReference>
<dbReference type="GO" id="GO:0004493">
    <property type="term" value="F:methylmalonyl-CoA epimerase activity"/>
    <property type="evidence" value="ECO:0007669"/>
    <property type="project" value="TreeGrafter"/>
</dbReference>
<dbReference type="PANTHER" id="PTHR43048:SF3">
    <property type="entry name" value="METHYLMALONYL-COA EPIMERASE, MITOCHONDRIAL"/>
    <property type="match status" value="1"/>
</dbReference>
<evidence type="ECO:0000313" key="3">
    <source>
        <dbReference type="EMBL" id="OIQ83233.1"/>
    </source>
</evidence>
<dbReference type="SUPFAM" id="SSF54593">
    <property type="entry name" value="Glyoxalase/Bleomycin resistance protein/Dihydroxybiphenyl dioxygenase"/>
    <property type="match status" value="1"/>
</dbReference>
<protein>
    <submittedName>
        <fullName evidence="3">Glyoxalase/bleomycin resistance protein/dioxygenase superfamily protein</fullName>
    </submittedName>
</protein>
<dbReference type="InterPro" id="IPR037523">
    <property type="entry name" value="VOC_core"/>
</dbReference>
<dbReference type="GO" id="GO:0046491">
    <property type="term" value="P:L-methylmalonyl-CoA metabolic process"/>
    <property type="evidence" value="ECO:0007669"/>
    <property type="project" value="TreeGrafter"/>
</dbReference>
<dbReference type="InterPro" id="IPR051785">
    <property type="entry name" value="MMCE/EMCE_epimerase"/>
</dbReference>
<dbReference type="AlphaFoldDB" id="A0A1J5QI67"/>
<name>A0A1J5QI67_9ZZZZ</name>
<dbReference type="Pfam" id="PF13669">
    <property type="entry name" value="Glyoxalase_4"/>
    <property type="match status" value="1"/>
</dbReference>
<keyword evidence="3" id="KW-0223">Dioxygenase</keyword>
<organism evidence="3">
    <name type="scientific">mine drainage metagenome</name>
    <dbReference type="NCBI Taxonomy" id="410659"/>
    <lineage>
        <taxon>unclassified sequences</taxon>
        <taxon>metagenomes</taxon>
        <taxon>ecological metagenomes</taxon>
    </lineage>
</organism>
<comment type="caution">
    <text evidence="3">The sequence shown here is derived from an EMBL/GenBank/DDBJ whole genome shotgun (WGS) entry which is preliminary data.</text>
</comment>
<dbReference type="GO" id="GO:0051213">
    <property type="term" value="F:dioxygenase activity"/>
    <property type="evidence" value="ECO:0007669"/>
    <property type="project" value="UniProtKB-KW"/>
</dbReference>
<feature type="domain" description="VOC" evidence="2">
    <location>
        <begin position="3"/>
        <end position="154"/>
    </location>
</feature>
<dbReference type="Gene3D" id="3.10.180.10">
    <property type="entry name" value="2,3-Dihydroxybiphenyl 1,2-Dioxygenase, domain 1"/>
    <property type="match status" value="1"/>
</dbReference>
<reference evidence="3" key="1">
    <citation type="submission" date="2016-10" db="EMBL/GenBank/DDBJ databases">
        <title>Sequence of Gallionella enrichment culture.</title>
        <authorList>
            <person name="Poehlein A."/>
            <person name="Muehling M."/>
            <person name="Daniel R."/>
        </authorList>
    </citation>
    <scope>NUCLEOTIDE SEQUENCE</scope>
</reference>
<evidence type="ECO:0000256" key="1">
    <source>
        <dbReference type="ARBA" id="ARBA00022723"/>
    </source>
</evidence>